<sequence length="357" mass="39784">MLISSGTDPDHHHPHYRTYFYVGGEYTAVGSAEHIRSGQIYVEKLTPTRVTQTYPIVFIHGQAQTGTNWLNKPDGQAGWISYFLKQGYECYLLDQPFRGRSPWQPFNGELATYSTEHLQRYFSAPERYSLWPQAQLHTQWPGSGVMHDPIFDEYFASTVPFVNDNHIQEAAMQKAGVALLDRIGTPVILLAHSQGGIMAWLLADQRPDLVQLIVSLEPGGPPSRDIAFGNGSARAYGLTDIPIAYTPEVSSPETDFITTTIPASSPGESDCLVQADDPPPRQLAQLRKIPVVLFTSEASYHAQYDWCTVSFLRQAGVKTEHVRLADWGIHGNGHMMFLENNSDTVAALAHQKIAQWS</sequence>
<dbReference type="OrthoDB" id="9978720at2759"/>
<dbReference type="STRING" id="1450537.A0A395I7K3"/>
<dbReference type="PANTHER" id="PTHR43194">
    <property type="entry name" value="HYDROLASE ALPHA/BETA FOLD FAMILY"/>
    <property type="match status" value="1"/>
</dbReference>
<gene>
    <name evidence="2" type="ORF">BO97DRAFT_341321</name>
</gene>
<organism evidence="2 3">
    <name type="scientific">Aspergillus homomorphus (strain CBS 101889)</name>
    <dbReference type="NCBI Taxonomy" id="1450537"/>
    <lineage>
        <taxon>Eukaryota</taxon>
        <taxon>Fungi</taxon>
        <taxon>Dikarya</taxon>
        <taxon>Ascomycota</taxon>
        <taxon>Pezizomycotina</taxon>
        <taxon>Eurotiomycetes</taxon>
        <taxon>Eurotiomycetidae</taxon>
        <taxon>Eurotiales</taxon>
        <taxon>Aspergillaceae</taxon>
        <taxon>Aspergillus</taxon>
        <taxon>Aspergillus subgen. Circumdati</taxon>
    </lineage>
</organism>
<protein>
    <submittedName>
        <fullName evidence="2">Alpha/beta-hydrolase</fullName>
    </submittedName>
</protein>
<evidence type="ECO:0000313" key="3">
    <source>
        <dbReference type="Proteomes" id="UP000248961"/>
    </source>
</evidence>
<dbReference type="GO" id="GO:0016787">
    <property type="term" value="F:hydrolase activity"/>
    <property type="evidence" value="ECO:0007669"/>
    <property type="project" value="UniProtKB-KW"/>
</dbReference>
<feature type="domain" description="AB hydrolase-1" evidence="1">
    <location>
        <begin position="54"/>
        <end position="222"/>
    </location>
</feature>
<proteinExistence type="predicted"/>
<evidence type="ECO:0000259" key="1">
    <source>
        <dbReference type="Pfam" id="PF00561"/>
    </source>
</evidence>
<name>A0A395I7K3_ASPHC</name>
<dbReference type="Gene3D" id="3.40.50.1820">
    <property type="entry name" value="alpha/beta hydrolase"/>
    <property type="match status" value="1"/>
</dbReference>
<keyword evidence="3" id="KW-1185">Reference proteome</keyword>
<dbReference type="SUPFAM" id="SSF53474">
    <property type="entry name" value="alpha/beta-Hydrolases"/>
    <property type="match status" value="1"/>
</dbReference>
<dbReference type="InterPro" id="IPR050228">
    <property type="entry name" value="Carboxylesterase_BioH"/>
</dbReference>
<dbReference type="VEuPathDB" id="FungiDB:BO97DRAFT_341321"/>
<dbReference type="Pfam" id="PF00561">
    <property type="entry name" value="Abhydrolase_1"/>
    <property type="match status" value="1"/>
</dbReference>
<dbReference type="CDD" id="cd12809">
    <property type="entry name" value="Esterase_713_like-2"/>
    <property type="match status" value="1"/>
</dbReference>
<dbReference type="RefSeq" id="XP_025553338.1">
    <property type="nucleotide sequence ID" value="XM_025691632.1"/>
</dbReference>
<dbReference type="EMBL" id="KZ824276">
    <property type="protein sequence ID" value="RAL14184.1"/>
    <property type="molecule type" value="Genomic_DNA"/>
</dbReference>
<keyword evidence="2" id="KW-0378">Hydrolase</keyword>
<dbReference type="InterPro" id="IPR000073">
    <property type="entry name" value="AB_hydrolase_1"/>
</dbReference>
<dbReference type="GeneID" id="37195921"/>
<dbReference type="InterPro" id="IPR029058">
    <property type="entry name" value="AB_hydrolase_fold"/>
</dbReference>
<dbReference type="AlphaFoldDB" id="A0A395I7K3"/>
<reference evidence="2 3" key="1">
    <citation type="submission" date="2018-02" db="EMBL/GenBank/DDBJ databases">
        <title>The genomes of Aspergillus section Nigri reveals drivers in fungal speciation.</title>
        <authorList>
            <consortium name="DOE Joint Genome Institute"/>
            <person name="Vesth T.C."/>
            <person name="Nybo J."/>
            <person name="Theobald S."/>
            <person name="Brandl J."/>
            <person name="Frisvad J.C."/>
            <person name="Nielsen K.F."/>
            <person name="Lyhne E.K."/>
            <person name="Kogle M.E."/>
            <person name="Kuo A."/>
            <person name="Riley R."/>
            <person name="Clum A."/>
            <person name="Nolan M."/>
            <person name="Lipzen A."/>
            <person name="Salamov A."/>
            <person name="Henrissat B."/>
            <person name="Wiebenga A."/>
            <person name="De vries R.P."/>
            <person name="Grigoriev I.V."/>
            <person name="Mortensen U.H."/>
            <person name="Andersen M.R."/>
            <person name="Baker S.E."/>
        </authorList>
    </citation>
    <scope>NUCLEOTIDE SEQUENCE [LARGE SCALE GENOMIC DNA]</scope>
    <source>
        <strain evidence="2 3">CBS 101889</strain>
    </source>
</reference>
<accession>A0A395I7K3</accession>
<evidence type="ECO:0000313" key="2">
    <source>
        <dbReference type="EMBL" id="RAL14184.1"/>
    </source>
</evidence>
<dbReference type="PANTHER" id="PTHR43194:SF4">
    <property type="entry name" value="AB HYDROLASE-1 DOMAIN-CONTAINING PROTEIN"/>
    <property type="match status" value="1"/>
</dbReference>
<dbReference type="Proteomes" id="UP000248961">
    <property type="component" value="Unassembled WGS sequence"/>
</dbReference>